<organism evidence="2 3">
    <name type="scientific">Algoriphagus iocasae</name>
    <dbReference type="NCBI Taxonomy" id="1836499"/>
    <lineage>
        <taxon>Bacteria</taxon>
        <taxon>Pseudomonadati</taxon>
        <taxon>Bacteroidota</taxon>
        <taxon>Cytophagia</taxon>
        <taxon>Cytophagales</taxon>
        <taxon>Cyclobacteriaceae</taxon>
        <taxon>Algoriphagus</taxon>
    </lineage>
</organism>
<accession>A0A841N324</accession>
<dbReference type="AlphaFoldDB" id="A0A841N324"/>
<protein>
    <submittedName>
        <fullName evidence="2">Uncharacterized protein</fullName>
    </submittedName>
</protein>
<dbReference type="EMBL" id="JACIJO010000008">
    <property type="protein sequence ID" value="MBB6329035.1"/>
    <property type="molecule type" value="Genomic_DNA"/>
</dbReference>
<evidence type="ECO:0000313" key="2">
    <source>
        <dbReference type="EMBL" id="MBB6329035.1"/>
    </source>
</evidence>
<dbReference type="Proteomes" id="UP000588604">
    <property type="component" value="Unassembled WGS sequence"/>
</dbReference>
<proteinExistence type="predicted"/>
<name>A0A841N324_9BACT</name>
<dbReference type="RefSeq" id="WP_184498733.1">
    <property type="nucleotide sequence ID" value="NZ_JACIJO010000008.1"/>
</dbReference>
<gene>
    <name evidence="2" type="ORF">FHS59_004699</name>
</gene>
<evidence type="ECO:0000256" key="1">
    <source>
        <dbReference type="SAM" id="MobiDB-lite"/>
    </source>
</evidence>
<evidence type="ECO:0000313" key="3">
    <source>
        <dbReference type="Proteomes" id="UP000588604"/>
    </source>
</evidence>
<sequence length="199" mass="22956">MKRLILFIFTIQLMGCSTQPNETNREPEKADPFTQDSVKQDDSGQVEESSKTEEENWNAYYRSMDINNYVVTESNGHTPTVIEQDAIVFVSPDSLEVQEMIKELGDDFYTVADDNNYYKYEADQFMTQNGVKSVNPKTRYLKFIQADSKTLLIDTKSSASRGWTTILFQPDSLPKVINPVDIREEFEKYFNRKAAANNR</sequence>
<comment type="caution">
    <text evidence="2">The sequence shown here is derived from an EMBL/GenBank/DDBJ whole genome shotgun (WGS) entry which is preliminary data.</text>
</comment>
<feature type="compositionally biased region" description="Basic and acidic residues" evidence="1">
    <location>
        <begin position="38"/>
        <end position="54"/>
    </location>
</feature>
<feature type="region of interest" description="Disordered" evidence="1">
    <location>
        <begin position="18"/>
        <end position="54"/>
    </location>
</feature>
<reference evidence="2 3" key="1">
    <citation type="submission" date="2020-08" db="EMBL/GenBank/DDBJ databases">
        <title>Genomic Encyclopedia of Type Strains, Phase IV (KMG-IV): sequencing the most valuable type-strain genomes for metagenomic binning, comparative biology and taxonomic classification.</title>
        <authorList>
            <person name="Goeker M."/>
        </authorList>
    </citation>
    <scope>NUCLEOTIDE SEQUENCE [LARGE SCALE GENOMIC DNA]</scope>
    <source>
        <strain evidence="2 3">DSM 102044</strain>
    </source>
</reference>
<keyword evidence="3" id="KW-1185">Reference proteome</keyword>